<organism evidence="1 3">
    <name type="scientific">Rotaria magnacalcarata</name>
    <dbReference type="NCBI Taxonomy" id="392030"/>
    <lineage>
        <taxon>Eukaryota</taxon>
        <taxon>Metazoa</taxon>
        <taxon>Spiralia</taxon>
        <taxon>Gnathifera</taxon>
        <taxon>Rotifera</taxon>
        <taxon>Eurotatoria</taxon>
        <taxon>Bdelloidea</taxon>
        <taxon>Philodinida</taxon>
        <taxon>Philodinidae</taxon>
        <taxon>Rotaria</taxon>
    </lineage>
</organism>
<protein>
    <submittedName>
        <fullName evidence="1">Uncharacterized protein</fullName>
    </submittedName>
</protein>
<proteinExistence type="predicted"/>
<dbReference type="EMBL" id="CAJOBJ010000058">
    <property type="protein sequence ID" value="CAF3790042.1"/>
    <property type="molecule type" value="Genomic_DNA"/>
</dbReference>
<dbReference type="Proteomes" id="UP000681720">
    <property type="component" value="Unassembled WGS sequence"/>
</dbReference>
<comment type="caution">
    <text evidence="1">The sequence shown here is derived from an EMBL/GenBank/DDBJ whole genome shotgun (WGS) entry which is preliminary data.</text>
</comment>
<sequence length="53" mass="6363">MYFKIPLVKRELDRRLVPVLNPLIRCIVSEESRFQHLYVQISTGVKRRSSSRF</sequence>
<reference evidence="1" key="1">
    <citation type="submission" date="2021-02" db="EMBL/GenBank/DDBJ databases">
        <authorList>
            <person name="Nowell W R."/>
        </authorList>
    </citation>
    <scope>NUCLEOTIDE SEQUENCE</scope>
</reference>
<evidence type="ECO:0000313" key="2">
    <source>
        <dbReference type="EMBL" id="CAF3790042.1"/>
    </source>
</evidence>
<gene>
    <name evidence="2" type="ORF">GIL414_LOCUS496</name>
    <name evidence="1" type="ORF">KQP761_LOCUS32657</name>
</gene>
<feature type="non-terminal residue" evidence="1">
    <location>
        <position position="53"/>
    </location>
</feature>
<accession>A0A816FPA1</accession>
<evidence type="ECO:0000313" key="1">
    <source>
        <dbReference type="EMBL" id="CAF1663876.1"/>
    </source>
</evidence>
<dbReference type="EMBL" id="CAJNOW010018256">
    <property type="protein sequence ID" value="CAF1663876.1"/>
    <property type="molecule type" value="Genomic_DNA"/>
</dbReference>
<dbReference type="AlphaFoldDB" id="A0A816FPA1"/>
<evidence type="ECO:0000313" key="3">
    <source>
        <dbReference type="Proteomes" id="UP000663834"/>
    </source>
</evidence>
<name>A0A816FPA1_9BILA</name>
<dbReference type="Proteomes" id="UP000663834">
    <property type="component" value="Unassembled WGS sequence"/>
</dbReference>